<dbReference type="GO" id="GO:0046856">
    <property type="term" value="P:phosphatidylinositol dephosphorylation"/>
    <property type="evidence" value="ECO:0007669"/>
    <property type="project" value="TreeGrafter"/>
</dbReference>
<dbReference type="PANTHER" id="PTHR45666">
    <property type="entry name" value="TYPE IV INOSITOL POLYPHOSPHATE 5-PHOSPHATASE 9"/>
    <property type="match status" value="1"/>
</dbReference>
<organism evidence="2 3">
    <name type="scientific">Rhododendron griersonianum</name>
    <dbReference type="NCBI Taxonomy" id="479676"/>
    <lineage>
        <taxon>Eukaryota</taxon>
        <taxon>Viridiplantae</taxon>
        <taxon>Streptophyta</taxon>
        <taxon>Embryophyta</taxon>
        <taxon>Tracheophyta</taxon>
        <taxon>Spermatophyta</taxon>
        <taxon>Magnoliopsida</taxon>
        <taxon>eudicotyledons</taxon>
        <taxon>Gunneridae</taxon>
        <taxon>Pentapetalae</taxon>
        <taxon>asterids</taxon>
        <taxon>Ericales</taxon>
        <taxon>Ericaceae</taxon>
        <taxon>Ericoideae</taxon>
        <taxon>Rhodoreae</taxon>
        <taxon>Rhododendron</taxon>
    </lineage>
</organism>
<keyword evidence="3" id="KW-1185">Reference proteome</keyword>
<accession>A0AAV6KCF8</accession>
<gene>
    <name evidence="2" type="ORF">RHGRI_015165</name>
</gene>
<name>A0AAV6KCF8_9ERIC</name>
<dbReference type="GO" id="GO:0004445">
    <property type="term" value="F:inositol-polyphosphate 5-phosphatase activity"/>
    <property type="evidence" value="ECO:0007669"/>
    <property type="project" value="InterPro"/>
</dbReference>
<reference evidence="2" key="1">
    <citation type="submission" date="2020-08" db="EMBL/GenBank/DDBJ databases">
        <title>Plant Genome Project.</title>
        <authorList>
            <person name="Zhang R.-G."/>
        </authorList>
    </citation>
    <scope>NUCLEOTIDE SEQUENCE</scope>
    <source>
        <strain evidence="2">WSP0</strain>
        <tissue evidence="2">Leaf</tissue>
    </source>
</reference>
<sequence length="112" mass="12887">MFFVKKTAMVDGRSERRKSFSDKDSYVVVPEELSEGWLIEARDSIQRPRFETGRTTVADDLNLRMFVGTWNVGGKSPHQGLNLRDWLRTPAPADIYVLGYVQLYTPPPPYLH</sequence>
<protein>
    <submittedName>
        <fullName evidence="2">Uncharacterized protein</fullName>
    </submittedName>
</protein>
<dbReference type="GO" id="GO:0004439">
    <property type="term" value="F:phosphatidylinositol-4,5-bisphosphate 5-phosphatase activity"/>
    <property type="evidence" value="ECO:0007669"/>
    <property type="project" value="TreeGrafter"/>
</dbReference>
<dbReference type="GO" id="GO:0034485">
    <property type="term" value="F:phosphatidylinositol-3,4,5-trisphosphate 5-phosphatase activity"/>
    <property type="evidence" value="ECO:0007669"/>
    <property type="project" value="TreeGrafter"/>
</dbReference>
<dbReference type="SUPFAM" id="SSF56219">
    <property type="entry name" value="DNase I-like"/>
    <property type="match status" value="1"/>
</dbReference>
<dbReference type="PANTHER" id="PTHR45666:SF15">
    <property type="entry name" value="TYPE I INOSITOL POLYPHOSPHATE 5-PHOSPHATASE 8"/>
    <property type="match status" value="1"/>
</dbReference>
<evidence type="ECO:0000313" key="3">
    <source>
        <dbReference type="Proteomes" id="UP000823749"/>
    </source>
</evidence>
<dbReference type="Gene3D" id="3.60.10.10">
    <property type="entry name" value="Endonuclease/exonuclease/phosphatase"/>
    <property type="match status" value="1"/>
</dbReference>
<dbReference type="AlphaFoldDB" id="A0AAV6KCF8"/>
<evidence type="ECO:0000256" key="1">
    <source>
        <dbReference type="ARBA" id="ARBA00022801"/>
    </source>
</evidence>
<dbReference type="Proteomes" id="UP000823749">
    <property type="component" value="Chromosome 5"/>
</dbReference>
<evidence type="ECO:0000313" key="2">
    <source>
        <dbReference type="EMBL" id="KAG5550121.1"/>
    </source>
</evidence>
<dbReference type="EMBL" id="JACTNZ010000005">
    <property type="protein sequence ID" value="KAG5550121.1"/>
    <property type="molecule type" value="Genomic_DNA"/>
</dbReference>
<keyword evidence="1" id="KW-0378">Hydrolase</keyword>
<dbReference type="InterPro" id="IPR036691">
    <property type="entry name" value="Endo/exonu/phosph_ase_sf"/>
</dbReference>
<comment type="caution">
    <text evidence="2">The sequence shown here is derived from an EMBL/GenBank/DDBJ whole genome shotgun (WGS) entry which is preliminary data.</text>
</comment>
<proteinExistence type="predicted"/>
<dbReference type="InterPro" id="IPR045849">
    <property type="entry name" value="IP5P_plant"/>
</dbReference>